<protein>
    <submittedName>
        <fullName evidence="2">Uncharacterized protein</fullName>
    </submittedName>
</protein>
<reference evidence="2" key="1">
    <citation type="submission" date="2020-05" db="EMBL/GenBank/DDBJ databases">
        <title>Phylogenomic resolution of chytrid fungi.</title>
        <authorList>
            <person name="Stajich J.E."/>
            <person name="Amses K."/>
            <person name="Simmons R."/>
            <person name="Seto K."/>
            <person name="Myers J."/>
            <person name="Bonds A."/>
            <person name="Quandt C.A."/>
            <person name="Barry K."/>
            <person name="Liu P."/>
            <person name="Grigoriev I."/>
            <person name="Longcore J.E."/>
            <person name="James T.Y."/>
        </authorList>
    </citation>
    <scope>NUCLEOTIDE SEQUENCE</scope>
    <source>
        <strain evidence="2">JEL0513</strain>
    </source>
</reference>
<keyword evidence="3" id="KW-1185">Reference proteome</keyword>
<dbReference type="EMBL" id="JADGJH010001039">
    <property type="protein sequence ID" value="KAJ3119624.1"/>
    <property type="molecule type" value="Genomic_DNA"/>
</dbReference>
<feature type="region of interest" description="Disordered" evidence="1">
    <location>
        <begin position="45"/>
        <end position="68"/>
    </location>
</feature>
<comment type="caution">
    <text evidence="2">The sequence shown here is derived from an EMBL/GenBank/DDBJ whole genome shotgun (WGS) entry which is preliminary data.</text>
</comment>
<organism evidence="2 3">
    <name type="scientific">Physocladia obscura</name>
    <dbReference type="NCBI Taxonomy" id="109957"/>
    <lineage>
        <taxon>Eukaryota</taxon>
        <taxon>Fungi</taxon>
        <taxon>Fungi incertae sedis</taxon>
        <taxon>Chytridiomycota</taxon>
        <taxon>Chytridiomycota incertae sedis</taxon>
        <taxon>Chytridiomycetes</taxon>
        <taxon>Chytridiales</taxon>
        <taxon>Chytriomycetaceae</taxon>
        <taxon>Physocladia</taxon>
    </lineage>
</organism>
<feature type="region of interest" description="Disordered" evidence="1">
    <location>
        <begin position="85"/>
        <end position="110"/>
    </location>
</feature>
<proteinExistence type="predicted"/>
<dbReference type="Proteomes" id="UP001211907">
    <property type="component" value="Unassembled WGS sequence"/>
</dbReference>
<sequence length="611" mass="68465">MKGSPAASMGTQECLEWMQVSGPQGMEVLAPLPVRTTDANVLLMKNEMPLKRTRPNTSNKSSDESDLPLQKSARIHQLLSPPAALPIVPHEPASSPPPPPPSPPAGPALPLPIRRLTLESLNNTRNRPYVVGIPYDLFLTAESSKDACLEPAPVIGLDGQATHLSFEIASWETMWDGLNAKTKREHEAAIAAKMLETGMSREELLDSGPRCSGMTLQLGDFWYSLPCLYDSRLNVGTAGPSNSKNCSIAKRLGIQAKCRGCMAHHSCFNMRLCCTFDIEAALAQKTCKLILNGEWSRKFLQDVSYSLVLKVLRNGGFIHLRTLSNVDNIRKPLSKQEQTEYLEWIKARAHHGFRTGAELILLTEAGSNMVSFDRSDSTKKIDQIGQTIVADSWGFNRLSNPLSERLTDDLLRDILAGSYAEGDAAFIRRNEEGEPKKLSEAWEEAINVKFKDMSVERRTAYILLYNPTSRRTVSDIRIWTLTDFQRFCRRNANSDGNLVDEISGVELTPETFAVDRVINGTVAGLSGEYRNEHCLITHRRINDMKEADGRKVYATVETLTLEMQRRNINQVDFRIATQLIVRDFLDHIRIFRNSPAYQENMNKLEVKKNGH</sequence>
<name>A0AAD5T192_9FUNG</name>
<evidence type="ECO:0000256" key="1">
    <source>
        <dbReference type="SAM" id="MobiDB-lite"/>
    </source>
</evidence>
<gene>
    <name evidence="2" type="ORF">HK100_000221</name>
</gene>
<accession>A0AAD5T192</accession>
<evidence type="ECO:0000313" key="2">
    <source>
        <dbReference type="EMBL" id="KAJ3119624.1"/>
    </source>
</evidence>
<evidence type="ECO:0000313" key="3">
    <source>
        <dbReference type="Proteomes" id="UP001211907"/>
    </source>
</evidence>
<feature type="compositionally biased region" description="Pro residues" evidence="1">
    <location>
        <begin position="94"/>
        <end position="110"/>
    </location>
</feature>
<dbReference type="AlphaFoldDB" id="A0AAD5T192"/>